<comment type="function">
    <text evidence="1">Involved in lipopolysaccharide (LPS) biosynthesis. Catalyzes the transfer of 3-deoxy-D-manno-octulosonate (Kdo) residue(s) from CMP-Kdo to lipid IV(A), the tetraacyldisaccharide-1,4'-bisphosphate precursor of lipid A.</text>
</comment>
<dbReference type="GO" id="GO:0005886">
    <property type="term" value="C:plasma membrane"/>
    <property type="evidence" value="ECO:0007669"/>
    <property type="project" value="UniProtKB-SubCell"/>
</dbReference>
<evidence type="ECO:0000256" key="2">
    <source>
        <dbReference type="SAM" id="MobiDB-lite"/>
    </source>
</evidence>
<keyword evidence="1" id="KW-1003">Cell membrane</keyword>
<keyword evidence="1 3" id="KW-0808">Transferase</keyword>
<reference evidence="3 4" key="1">
    <citation type="submission" date="2018-11" db="EMBL/GenBank/DDBJ databases">
        <title>Mesobaculum littorinae gen. nov., sp. nov., isolated from Littorina scabra that represents a novel genus of the order Rhodobacteraceae.</title>
        <authorList>
            <person name="Li F."/>
        </authorList>
    </citation>
    <scope>NUCLEOTIDE SEQUENCE [LARGE SCALE GENOMIC DNA]</scope>
    <source>
        <strain evidence="3 4">M0103</strain>
    </source>
</reference>
<dbReference type="PANTHER" id="PTHR42755:SF1">
    <property type="entry name" value="3-DEOXY-D-MANNO-OCTULOSONIC ACID TRANSFERASE, MITOCHONDRIAL-RELATED"/>
    <property type="match status" value="1"/>
</dbReference>
<comment type="pathway">
    <text evidence="1">Bacterial outer membrane biogenesis; LPS core biosynthesis.</text>
</comment>
<proteinExistence type="inferred from homology"/>
<comment type="caution">
    <text evidence="3">The sequence shown here is derived from an EMBL/GenBank/DDBJ whole genome shotgun (WGS) entry which is preliminary data.</text>
</comment>
<evidence type="ECO:0000313" key="4">
    <source>
        <dbReference type="Proteomes" id="UP000285908"/>
    </source>
</evidence>
<evidence type="ECO:0000256" key="1">
    <source>
        <dbReference type="RuleBase" id="RU365103"/>
    </source>
</evidence>
<dbReference type="Proteomes" id="UP000285908">
    <property type="component" value="Unassembled WGS sequence"/>
</dbReference>
<dbReference type="GO" id="GO:0009244">
    <property type="term" value="P:lipopolysaccharide core region biosynthetic process"/>
    <property type="evidence" value="ECO:0007669"/>
    <property type="project" value="UniProtKB-UniRule"/>
</dbReference>
<dbReference type="PANTHER" id="PTHR42755">
    <property type="entry name" value="3-DEOXY-MANNO-OCTULOSONATE CYTIDYLYLTRANSFERASE"/>
    <property type="match status" value="1"/>
</dbReference>
<keyword evidence="1" id="KW-0472">Membrane</keyword>
<dbReference type="GO" id="GO:0009245">
    <property type="term" value="P:lipid A biosynthetic process"/>
    <property type="evidence" value="ECO:0007669"/>
    <property type="project" value="TreeGrafter"/>
</dbReference>
<keyword evidence="4" id="KW-1185">Reference proteome</keyword>
<feature type="region of interest" description="Disordered" evidence="2">
    <location>
        <begin position="337"/>
        <end position="372"/>
    </location>
</feature>
<dbReference type="EMBL" id="RQXX01000003">
    <property type="protein sequence ID" value="RVV98067.1"/>
    <property type="molecule type" value="Genomic_DNA"/>
</dbReference>
<protein>
    <recommendedName>
        <fullName evidence="1">3-deoxy-D-manno-octulosonic acid transferase</fullName>
        <shortName evidence="1">Kdo transferase</shortName>
        <ecNumber evidence="1">2.4.99.12</ecNumber>
    </recommendedName>
    <alternativeName>
        <fullName evidence="1">Lipid IV(A) 3-deoxy-D-manno-octulosonic acid transferase</fullName>
    </alternativeName>
</protein>
<evidence type="ECO:0000313" key="3">
    <source>
        <dbReference type="EMBL" id="RVV98067.1"/>
    </source>
</evidence>
<dbReference type="UniPathway" id="UPA00958"/>
<comment type="catalytic activity">
    <reaction evidence="1">
        <text>lipid IVA (E. coli) + CMP-3-deoxy-beta-D-manno-octulosonate = alpha-Kdo-(2-&gt;6)-lipid IVA (E. coli) + CMP + H(+)</text>
        <dbReference type="Rhea" id="RHEA:28066"/>
        <dbReference type="ChEBI" id="CHEBI:15378"/>
        <dbReference type="ChEBI" id="CHEBI:58603"/>
        <dbReference type="ChEBI" id="CHEBI:60364"/>
        <dbReference type="ChEBI" id="CHEBI:60377"/>
        <dbReference type="ChEBI" id="CHEBI:85987"/>
        <dbReference type="EC" id="2.4.99.12"/>
    </reaction>
</comment>
<sequence length="372" mass="39299">MTSDSDTVPLDLPRCARVTGAPVQTPRAVRQFLEAHRIEAVLWVGDLIGPYAAQCHRAGVPAVWANPTLRGGGAWRRLAPFASGPPYEGVRAVIAPRGPEAQRLARTPGLQGRVETPGPLMRGGIVLPYDIEERDALAQILAARPVWLAACAAPDEIGAVLTAHQHAARLSHRLLLILSPDRLDDITTLRARVEAAGLRAALRSDGEDPEEETQVLIADLPDELGLWYRLAPITFLGQTLIAVPGARGRSPFEPAALGSTVLHGPATSGYPGDYVRLHRAGAAHGVASGEELGVAVARLLSPDAAAEMAQRAWIAVTEGAEATNRIVELLSQMLSEGAAARTGRQDKGQEPRPGAAPGNVEAQPRNASRTGP</sequence>
<dbReference type="OrthoDB" id="9789797at2"/>
<dbReference type="EC" id="2.4.99.12" evidence="1"/>
<organism evidence="3 4">
    <name type="scientific">Mesobaculum littorinae</name>
    <dbReference type="NCBI Taxonomy" id="2486419"/>
    <lineage>
        <taxon>Bacteria</taxon>
        <taxon>Pseudomonadati</taxon>
        <taxon>Pseudomonadota</taxon>
        <taxon>Alphaproteobacteria</taxon>
        <taxon>Rhodobacterales</taxon>
        <taxon>Roseobacteraceae</taxon>
        <taxon>Mesobaculum</taxon>
    </lineage>
</organism>
<comment type="subcellular location">
    <subcellularLocation>
        <location evidence="1">Cell membrane</location>
    </subcellularLocation>
</comment>
<dbReference type="Gene3D" id="3.40.50.2000">
    <property type="entry name" value="Glycogen Phosphorylase B"/>
    <property type="match status" value="1"/>
</dbReference>
<dbReference type="GO" id="GO:0043842">
    <property type="term" value="F:Kdo transferase activity"/>
    <property type="evidence" value="ECO:0007669"/>
    <property type="project" value="UniProtKB-EC"/>
</dbReference>
<dbReference type="AlphaFoldDB" id="A0A438AHJ7"/>
<dbReference type="InterPro" id="IPR039901">
    <property type="entry name" value="Kdotransferase"/>
</dbReference>
<name>A0A438AHJ7_9RHOB</name>
<comment type="similarity">
    <text evidence="1">Belongs to the glycosyltransferase group 1 family.</text>
</comment>
<gene>
    <name evidence="3" type="ORF">EKE94_11435</name>
</gene>
<accession>A0A438AHJ7</accession>
<keyword evidence="1" id="KW-0448">Lipopolysaccharide biosynthesis</keyword>